<comment type="caution">
    <text evidence="8">The sequence shown here is derived from an EMBL/GenBank/DDBJ whole genome shotgun (WGS) entry which is preliminary data.</text>
</comment>
<sequence>MNQTIAEKILSRHSGKKVLAGDICIADVDLIMAQDGTAPLAIRAFEKMGKKKVAYPEKSIFVIDHNSPSPSIGVSQLHALMRNFVKKQKMNFSESGSGICHIVLPERGYIKPGNLIIGADSHTPTYGALNAFAIGIGSTDIAAGLYTGKLWFKVPETIKISLRGKLPKGVFAKDIALFLIKNLRADGANYQVIELKGKGVESLSMDARFTLCNMLVETGAKSAILEVDKKTEKWLKEYKVNGLNPVSPDKNASYCQVLEFNLSNLEPQIAKPHRVDNVVSLKKLAGKRIDEAFLGTCTNGRLEDLRIAASILKGKKVHRNVRLIIVPGSREIFLNAVKENLIKIFIEAEAAVLPPGCGPCVGTGQGVPADKEIVISTANRNFKGRMGNPDAFIYLASPATVAASSIKGKITDPREFI</sequence>
<feature type="domain" description="Aconitase/3-isopropylmalate dehydratase large subunit alpha/beta/alpha" evidence="7">
    <location>
        <begin position="7"/>
        <end position="284"/>
    </location>
</feature>
<dbReference type="InterPro" id="IPR001030">
    <property type="entry name" value="Acoase/IPM_deHydtase_lsu_aba"/>
</dbReference>
<dbReference type="UniPathway" id="UPA00048">
    <property type="reaction ID" value="UER00071"/>
</dbReference>
<keyword evidence="3 6" id="KW-0408">Iron</keyword>
<dbReference type="InterPro" id="IPR006251">
    <property type="entry name" value="Homoacnase/IPMdehydase_lsu"/>
</dbReference>
<comment type="function">
    <text evidence="6">Catalyzes the isomerization between 2-isopropylmalate and 3-isopropylmalate, via the formation of 2-isopropylmaleate.</text>
</comment>
<evidence type="ECO:0000256" key="5">
    <source>
        <dbReference type="ARBA" id="ARBA00023239"/>
    </source>
</evidence>
<dbReference type="GO" id="GO:0009098">
    <property type="term" value="P:L-leucine biosynthetic process"/>
    <property type="evidence" value="ECO:0007669"/>
    <property type="project" value="UniProtKB-UniRule"/>
</dbReference>
<feature type="binding site" evidence="6">
    <location>
        <position position="297"/>
    </location>
    <ligand>
        <name>[4Fe-4S] cluster</name>
        <dbReference type="ChEBI" id="CHEBI:49883"/>
    </ligand>
</feature>
<dbReference type="InterPro" id="IPR015931">
    <property type="entry name" value="Acnase/IPM_dHydase_lsu_aba_1/3"/>
</dbReference>
<dbReference type="NCBIfam" id="TIGR01343">
    <property type="entry name" value="hacA_fam"/>
    <property type="match status" value="1"/>
</dbReference>
<proteinExistence type="inferred from homology"/>
<gene>
    <name evidence="6" type="primary">leuC</name>
    <name evidence="8" type="ORF">COS11_00675</name>
</gene>
<dbReference type="EMBL" id="PETL01000038">
    <property type="protein sequence ID" value="PIV64727.1"/>
    <property type="molecule type" value="Genomic_DNA"/>
</dbReference>
<comment type="cofactor">
    <cofactor evidence="6">
        <name>[4Fe-4S] cluster</name>
        <dbReference type="ChEBI" id="CHEBI:49883"/>
    </cofactor>
    <text evidence="6">Binds 1 [4Fe-4S] cluster per subunit.</text>
</comment>
<dbReference type="CDD" id="cd01583">
    <property type="entry name" value="IPMI"/>
    <property type="match status" value="1"/>
</dbReference>
<dbReference type="PANTHER" id="PTHR43822">
    <property type="entry name" value="HOMOACONITASE, MITOCHONDRIAL-RELATED"/>
    <property type="match status" value="1"/>
</dbReference>
<dbReference type="GO" id="GO:0051539">
    <property type="term" value="F:4 iron, 4 sulfur cluster binding"/>
    <property type="evidence" value="ECO:0007669"/>
    <property type="project" value="UniProtKB-KW"/>
</dbReference>
<dbReference type="InterPro" id="IPR011826">
    <property type="entry name" value="HAcnase/IPMdehydase_lsu_prok"/>
</dbReference>
<accession>A0A2M7EAG1</accession>
<comment type="similarity">
    <text evidence="6">Belongs to the aconitase/IPM isomerase family. LeuC type 2 subfamily.</text>
</comment>
<dbReference type="PANTHER" id="PTHR43822:SF2">
    <property type="entry name" value="HOMOACONITASE, MITOCHONDRIAL"/>
    <property type="match status" value="1"/>
</dbReference>
<dbReference type="HAMAP" id="MF_01027">
    <property type="entry name" value="LeuC_type2"/>
    <property type="match status" value="1"/>
</dbReference>
<dbReference type="GO" id="GO:0046872">
    <property type="term" value="F:metal ion binding"/>
    <property type="evidence" value="ECO:0007669"/>
    <property type="project" value="UniProtKB-KW"/>
</dbReference>
<dbReference type="EC" id="4.2.1.33" evidence="6"/>
<dbReference type="AlphaFoldDB" id="A0A2M7EAG1"/>
<comment type="pathway">
    <text evidence="6">Amino-acid biosynthesis; L-leucine biosynthesis; L-leucine from 3-methyl-2-oxobutanoate: step 2/4.</text>
</comment>
<dbReference type="NCBIfam" id="TIGR02086">
    <property type="entry name" value="IPMI_arch"/>
    <property type="match status" value="1"/>
</dbReference>
<protein>
    <recommendedName>
        <fullName evidence="6">3-isopropylmalate dehydratase large subunit</fullName>
        <ecNumber evidence="6">4.2.1.33</ecNumber>
    </recommendedName>
    <alternativeName>
        <fullName evidence="6">Alpha-IPM isomerase</fullName>
        <shortName evidence="6">IPMI</shortName>
    </alternativeName>
    <alternativeName>
        <fullName evidence="6">Isopropylmalate isomerase</fullName>
    </alternativeName>
</protein>
<name>A0A2M7EAG1_9BACT</name>
<evidence type="ECO:0000256" key="1">
    <source>
        <dbReference type="ARBA" id="ARBA00022485"/>
    </source>
</evidence>
<feature type="binding site" evidence="6">
    <location>
        <position position="360"/>
    </location>
    <ligand>
        <name>[4Fe-4S] cluster</name>
        <dbReference type="ChEBI" id="CHEBI:49883"/>
    </ligand>
</feature>
<evidence type="ECO:0000256" key="6">
    <source>
        <dbReference type="HAMAP-Rule" id="MF_01027"/>
    </source>
</evidence>
<dbReference type="NCBIfam" id="NF001614">
    <property type="entry name" value="PRK00402.1"/>
    <property type="match status" value="1"/>
</dbReference>
<dbReference type="Proteomes" id="UP000228886">
    <property type="component" value="Unassembled WGS sequence"/>
</dbReference>
<keyword evidence="6" id="KW-0432">Leucine biosynthesis</keyword>
<comment type="catalytic activity">
    <reaction evidence="6">
        <text>(2R,3S)-3-isopropylmalate = (2S)-2-isopropylmalate</text>
        <dbReference type="Rhea" id="RHEA:32287"/>
        <dbReference type="ChEBI" id="CHEBI:1178"/>
        <dbReference type="ChEBI" id="CHEBI:35121"/>
        <dbReference type="EC" id="4.2.1.33"/>
    </reaction>
</comment>
<dbReference type="InterPro" id="IPR036008">
    <property type="entry name" value="Aconitase_4Fe-4S_dom"/>
</dbReference>
<dbReference type="InterPro" id="IPR050067">
    <property type="entry name" value="IPM_dehydratase_rel_enz"/>
</dbReference>
<dbReference type="GO" id="GO:0003861">
    <property type="term" value="F:3-isopropylmalate dehydratase activity"/>
    <property type="evidence" value="ECO:0007669"/>
    <property type="project" value="UniProtKB-UniRule"/>
</dbReference>
<keyword evidence="1 6" id="KW-0004">4Fe-4S</keyword>
<dbReference type="PROSITE" id="PS00450">
    <property type="entry name" value="ACONITASE_1"/>
    <property type="match status" value="1"/>
</dbReference>
<feature type="binding site" evidence="6">
    <location>
        <position position="357"/>
    </location>
    <ligand>
        <name>[4Fe-4S] cluster</name>
        <dbReference type="ChEBI" id="CHEBI:49883"/>
    </ligand>
</feature>
<evidence type="ECO:0000313" key="8">
    <source>
        <dbReference type="EMBL" id="PIV64727.1"/>
    </source>
</evidence>
<dbReference type="InterPro" id="IPR018136">
    <property type="entry name" value="Aconitase_4Fe-4S_BS"/>
</dbReference>
<evidence type="ECO:0000256" key="4">
    <source>
        <dbReference type="ARBA" id="ARBA00023014"/>
    </source>
</evidence>
<dbReference type="Gene3D" id="3.30.499.10">
    <property type="entry name" value="Aconitase, domain 3"/>
    <property type="match status" value="2"/>
</dbReference>
<evidence type="ECO:0000313" key="9">
    <source>
        <dbReference type="Proteomes" id="UP000228886"/>
    </source>
</evidence>
<keyword evidence="4 6" id="KW-0411">Iron-sulfur</keyword>
<keyword evidence="6" id="KW-0100">Branched-chain amino acid biosynthesis</keyword>
<dbReference type="Pfam" id="PF00330">
    <property type="entry name" value="Aconitase"/>
    <property type="match status" value="1"/>
</dbReference>
<comment type="subunit">
    <text evidence="6">Heterodimer of LeuC and LeuD.</text>
</comment>
<dbReference type="InterPro" id="IPR033941">
    <property type="entry name" value="IPMI_cat"/>
</dbReference>
<evidence type="ECO:0000256" key="3">
    <source>
        <dbReference type="ARBA" id="ARBA00023004"/>
    </source>
</evidence>
<evidence type="ECO:0000259" key="7">
    <source>
        <dbReference type="Pfam" id="PF00330"/>
    </source>
</evidence>
<keyword evidence="6" id="KW-0028">Amino-acid biosynthesis</keyword>
<keyword evidence="2 6" id="KW-0479">Metal-binding</keyword>
<reference evidence="9" key="1">
    <citation type="submission" date="2017-09" db="EMBL/GenBank/DDBJ databases">
        <title>Depth-based differentiation of microbial function through sediment-hosted aquifers and enrichment of novel symbionts in the deep terrestrial subsurface.</title>
        <authorList>
            <person name="Probst A.J."/>
            <person name="Ladd B."/>
            <person name="Jarett J.K."/>
            <person name="Geller-Mcgrath D.E."/>
            <person name="Sieber C.M.K."/>
            <person name="Emerson J.B."/>
            <person name="Anantharaman K."/>
            <person name="Thomas B.C."/>
            <person name="Malmstrom R."/>
            <person name="Stieglmeier M."/>
            <person name="Klingl A."/>
            <person name="Woyke T."/>
            <person name="Ryan C.M."/>
            <person name="Banfield J.F."/>
        </authorList>
    </citation>
    <scope>NUCLEOTIDE SEQUENCE [LARGE SCALE GENOMIC DNA]</scope>
</reference>
<evidence type="ECO:0000256" key="2">
    <source>
        <dbReference type="ARBA" id="ARBA00022723"/>
    </source>
</evidence>
<dbReference type="SUPFAM" id="SSF53732">
    <property type="entry name" value="Aconitase iron-sulfur domain"/>
    <property type="match status" value="1"/>
</dbReference>
<keyword evidence="5 6" id="KW-0456">Lyase</keyword>
<organism evidence="8 9">
    <name type="scientific">bacterium (Candidatus Ratteibacteria) CG01_land_8_20_14_3_00_40_19</name>
    <dbReference type="NCBI Taxonomy" id="2014290"/>
    <lineage>
        <taxon>Bacteria</taxon>
        <taxon>Candidatus Ratteibacteria</taxon>
    </lineage>
</organism>
<dbReference type="PRINTS" id="PR00415">
    <property type="entry name" value="ACONITASE"/>
</dbReference>